<dbReference type="Pfam" id="PF07814">
    <property type="entry name" value="WAPL"/>
    <property type="match status" value="1"/>
</dbReference>
<dbReference type="InterPro" id="IPR039874">
    <property type="entry name" value="WAPL"/>
</dbReference>
<evidence type="ECO:0000256" key="1">
    <source>
        <dbReference type="ARBA" id="ARBA00006854"/>
    </source>
</evidence>
<reference evidence="4" key="1">
    <citation type="journal article" date="2019" name="bioRxiv">
        <title>The Genome of the Zebra Mussel, Dreissena polymorpha: A Resource for Invasive Species Research.</title>
        <authorList>
            <person name="McCartney M.A."/>
            <person name="Auch B."/>
            <person name="Kono T."/>
            <person name="Mallez S."/>
            <person name="Zhang Y."/>
            <person name="Obille A."/>
            <person name="Becker A."/>
            <person name="Abrahante J.E."/>
            <person name="Garbe J."/>
            <person name="Badalamenti J.P."/>
            <person name="Herman A."/>
            <person name="Mangelson H."/>
            <person name="Liachko I."/>
            <person name="Sullivan S."/>
            <person name="Sone E.D."/>
            <person name="Koren S."/>
            <person name="Silverstein K.A.T."/>
            <person name="Beckman K.B."/>
            <person name="Gohl D.M."/>
        </authorList>
    </citation>
    <scope>NUCLEOTIDE SEQUENCE</scope>
    <source>
        <strain evidence="4">Duluth1</strain>
        <tissue evidence="4">Whole animal</tissue>
    </source>
</reference>
<dbReference type="PROSITE" id="PS51271">
    <property type="entry name" value="WAPL"/>
    <property type="match status" value="1"/>
</dbReference>
<feature type="compositionally biased region" description="Basic and acidic residues" evidence="2">
    <location>
        <begin position="45"/>
        <end position="75"/>
    </location>
</feature>
<comment type="similarity">
    <text evidence="1">Belongs to the WAPL family.</text>
</comment>
<reference evidence="4" key="2">
    <citation type="submission" date="2020-11" db="EMBL/GenBank/DDBJ databases">
        <authorList>
            <person name="McCartney M.A."/>
            <person name="Auch B."/>
            <person name="Kono T."/>
            <person name="Mallez S."/>
            <person name="Becker A."/>
            <person name="Gohl D.M."/>
            <person name="Silverstein K.A.T."/>
            <person name="Koren S."/>
            <person name="Bechman K.B."/>
            <person name="Herman A."/>
            <person name="Abrahante J.E."/>
            <person name="Garbe J."/>
        </authorList>
    </citation>
    <scope>NUCLEOTIDE SEQUENCE</scope>
    <source>
        <strain evidence="4">Duluth1</strain>
        <tissue evidence="4">Whole animal</tissue>
    </source>
</reference>
<dbReference type="InterPro" id="IPR012502">
    <property type="entry name" value="WAPL_dom"/>
</dbReference>
<comment type="caution">
    <text evidence="4">The sequence shown here is derived from an EMBL/GenBank/DDBJ whole genome shotgun (WGS) entry which is preliminary data.</text>
</comment>
<gene>
    <name evidence="4" type="ORF">DPMN_024414</name>
</gene>
<evidence type="ECO:0000313" key="4">
    <source>
        <dbReference type="EMBL" id="KAH3861484.1"/>
    </source>
</evidence>
<dbReference type="OrthoDB" id="78088at2759"/>
<sequence>MAEVRRFGGKTYGKSPNEDSAASKAFDEVFAKPKQAKWGNVSYVKQRDDGKNSEKEQLQEEDKDPFSFETDTDRSPKKRQPKPSRTVVLQPAVRMTPPLTKSPGKPSSVKSELDDNVDDEFTVKKVNVQTYSKSSGRKIRTESPDVTVVKDEKISKREKDSTLVVPKNTESVDLDDADEGLYIEPDDGSSNASEIPAECIITKVEENIFNRPRKYTSQNVTNKDGDEVMVRFRSQYLNPEVYSKFTENIQPKDPVGSLSNSKVVHKNVLKHDSGTTLIVVCSPKVADSEIKQSNTQSKYFKNNVKDLAKSKNKPVEKLTKNKRGSKTPDKDPFEMDEDTKETTNSKDNSSVKKESESPIPSSSDIEKSSQETYTTRSGRVKKHVHYEEPKEEPIDVDDIVTKVKTAPPRKYHKIFRSRNKGYMDPNAEPETPSPPIKAPDIPKAVMPKTQKKGKAPAVNQPNSIESPKSNGELPAEAFKNEVLETETAMEVETPQPSSQETDEAVIKSEEVTESDIDSSQTTSVADSQETEAEISSQEFTEPQPKKARMVKTPPAERKIFRARGTKSENAGAQKKIFSSPKKAAAVYNVRSWQDNEEGMAMPDISDASVGMTDMSPPAPPEPPKLKPAVKKAVSLPARVSQPEMPRLTRAVHWQKHDDDDAYTSVHVSKEHKDLFTVVKNVKEAHECQEHGETQEFDDDIEYLLAGIESIEPMSTRCLSCVGLAQKCTIPAFRMHLRAHGTVTKIFGCLQDAASDPSLALCTSALMFMLSRDRLNMDLDQESLNLMLRLLGVDQQEDMATTLSSTAERALKRNKDRVLEVYKEFLQQSGTKQELDIECLSTGNLAMESLLSLTSRRAGEWFKEELRTLGALDHIVDTVCSCIEAIGVNVSVLTNSNIENLKKVDRCLRVMENVTYMNADNQNYLIAYKDSVLIPSLVRSLGASRVCLAIYPLVEDPQSHKVDKESFGWVIYSCILAVLRVLLNLTHDNDTGCTKIGEQSSAIETVLLCILTLPQHIPVDLRFDLYVLALGLLINLVEHSDGNRVALLTMKTQCMYEQDSNSDSQMLAYLSLVEVFKKREEAAQNLEEADEPKTPETSPNKSGEWRESDSGMEWIVDSAKKSSARKPGRPGDDNKEKDLEDEETFTKALHKAGKHMENSIVAAYVALLVGCLIQDNQECKDTIKSRLPDNKFDGMIFMLKKFLGFMNLTSGTESAGGKSIQRVIEILET</sequence>
<evidence type="ECO:0000256" key="2">
    <source>
        <dbReference type="SAM" id="MobiDB-lite"/>
    </source>
</evidence>
<feature type="region of interest" description="Disordered" evidence="2">
    <location>
        <begin position="37"/>
        <end position="118"/>
    </location>
</feature>
<feature type="compositionally biased region" description="Basic and acidic residues" evidence="2">
    <location>
        <begin position="303"/>
        <end position="319"/>
    </location>
</feature>
<feature type="region of interest" description="Disordered" evidence="2">
    <location>
        <begin position="1083"/>
        <end position="1140"/>
    </location>
</feature>
<feature type="compositionally biased region" description="Basic and acidic residues" evidence="2">
    <location>
        <begin position="340"/>
        <end position="356"/>
    </location>
</feature>
<feature type="region of interest" description="Disordered" evidence="2">
    <location>
        <begin position="410"/>
        <end position="579"/>
    </location>
</feature>
<feature type="region of interest" description="Disordered" evidence="2">
    <location>
        <begin position="301"/>
        <end position="393"/>
    </location>
</feature>
<evidence type="ECO:0000259" key="3">
    <source>
        <dbReference type="PROSITE" id="PS51271"/>
    </source>
</evidence>
<dbReference type="InterPro" id="IPR011989">
    <property type="entry name" value="ARM-like"/>
</dbReference>
<dbReference type="InterPro" id="IPR022771">
    <property type="entry name" value="WAPL_C"/>
</dbReference>
<feature type="domain" description="WAPL" evidence="3">
    <location>
        <begin position="668"/>
        <end position="1208"/>
    </location>
</feature>
<dbReference type="PANTHER" id="PTHR22100:SF13">
    <property type="entry name" value="WINGS APART-LIKE PROTEIN HOMOLOG"/>
    <property type="match status" value="1"/>
</dbReference>
<dbReference type="Gene3D" id="1.25.10.10">
    <property type="entry name" value="Leucine-rich Repeat Variant"/>
    <property type="match status" value="1"/>
</dbReference>
<organism evidence="4 5">
    <name type="scientific">Dreissena polymorpha</name>
    <name type="common">Zebra mussel</name>
    <name type="synonym">Mytilus polymorpha</name>
    <dbReference type="NCBI Taxonomy" id="45954"/>
    <lineage>
        <taxon>Eukaryota</taxon>
        <taxon>Metazoa</taxon>
        <taxon>Spiralia</taxon>
        <taxon>Lophotrochozoa</taxon>
        <taxon>Mollusca</taxon>
        <taxon>Bivalvia</taxon>
        <taxon>Autobranchia</taxon>
        <taxon>Heteroconchia</taxon>
        <taxon>Euheterodonta</taxon>
        <taxon>Imparidentia</taxon>
        <taxon>Neoheterodontei</taxon>
        <taxon>Myida</taxon>
        <taxon>Dreissenoidea</taxon>
        <taxon>Dreissenidae</taxon>
        <taxon>Dreissena</taxon>
    </lineage>
</organism>
<feature type="compositionally biased region" description="Polar residues" evidence="2">
    <location>
        <begin position="517"/>
        <end position="540"/>
    </location>
</feature>
<feature type="compositionally biased region" description="Basic and acidic residues" evidence="2">
    <location>
        <begin position="1128"/>
        <end position="1137"/>
    </location>
</feature>
<feature type="compositionally biased region" description="Polar residues" evidence="2">
    <location>
        <begin position="459"/>
        <end position="469"/>
    </location>
</feature>
<evidence type="ECO:0000313" key="5">
    <source>
        <dbReference type="Proteomes" id="UP000828390"/>
    </source>
</evidence>
<dbReference type="PANTHER" id="PTHR22100">
    <property type="entry name" value="WINGS APART-LIKE PROTEIN HOMOLOG"/>
    <property type="match status" value="1"/>
</dbReference>
<dbReference type="EMBL" id="JAIWYP010000002">
    <property type="protein sequence ID" value="KAH3861484.1"/>
    <property type="molecule type" value="Genomic_DNA"/>
</dbReference>
<dbReference type="FunFam" id="1.25.10.10:FF:000374">
    <property type="entry name" value="Protein wings apart-like"/>
    <property type="match status" value="1"/>
</dbReference>
<feature type="compositionally biased region" description="Basic residues" evidence="2">
    <location>
        <begin position="410"/>
        <end position="419"/>
    </location>
</feature>
<protein>
    <recommendedName>
        <fullName evidence="3">WAPL domain-containing protein</fullName>
    </recommendedName>
</protein>
<name>A0A9D4LPA5_DREPO</name>
<keyword evidence="5" id="KW-1185">Reference proteome</keyword>
<dbReference type="Proteomes" id="UP000828390">
    <property type="component" value="Unassembled WGS sequence"/>
</dbReference>
<feature type="region of interest" description="Disordered" evidence="2">
    <location>
        <begin position="1"/>
        <end position="22"/>
    </location>
</feature>
<dbReference type="AlphaFoldDB" id="A0A9D4LPA5"/>
<proteinExistence type="inferred from homology"/>
<accession>A0A9D4LPA5</accession>